<comment type="caution">
    <text evidence="1">The sequence shown here is derived from an EMBL/GenBank/DDBJ whole genome shotgun (WGS) entry which is preliminary data.</text>
</comment>
<dbReference type="GO" id="GO:0032981">
    <property type="term" value="P:mitochondrial respiratory chain complex I assembly"/>
    <property type="evidence" value="ECO:0007669"/>
    <property type="project" value="TreeGrafter"/>
</dbReference>
<dbReference type="Gene3D" id="3.40.50.12280">
    <property type="match status" value="1"/>
</dbReference>
<dbReference type="GO" id="GO:0005739">
    <property type="term" value="C:mitochondrion"/>
    <property type="evidence" value="ECO:0007669"/>
    <property type="project" value="GOC"/>
</dbReference>
<accession>A0A9P1GZP9</accession>
<sequence length="230" mass="24995">MDGLFSSSASEAIGFTPASGLATCAGSVQNLPYTQRKPRDAHREHGDPASHETLIRAHASQARTFLPRFASGTGRSPRAAQVLACRLAPSTRRNSFPQKGHPFGRDGAGANEPVNSRQKCTLQLHQRVGSFREKADLPTLLSMSGTTSTSILRITSLRLILLALNHRTGIDNLVSWARNGSMWPLTFGLACCGIEMMHASMPRYDQDRLGIIFRASSPGGRDDCCRYGNE</sequence>
<evidence type="ECO:0000313" key="2">
    <source>
        <dbReference type="Proteomes" id="UP000838763"/>
    </source>
</evidence>
<keyword evidence="2" id="KW-1185">Reference proteome</keyword>
<dbReference type="EMBL" id="CALLCH030000007">
    <property type="protein sequence ID" value="CAI4213303.1"/>
    <property type="molecule type" value="Genomic_DNA"/>
</dbReference>
<dbReference type="OrthoDB" id="268400at2759"/>
<reference evidence="1" key="1">
    <citation type="submission" date="2022-11" db="EMBL/GenBank/DDBJ databases">
        <authorList>
            <person name="Scott C."/>
            <person name="Bruce N."/>
        </authorList>
    </citation>
    <scope>NUCLEOTIDE SEQUENCE</scope>
</reference>
<dbReference type="AlphaFoldDB" id="A0A9P1GZP9"/>
<dbReference type="GO" id="GO:0015990">
    <property type="term" value="P:electron transport coupled proton transport"/>
    <property type="evidence" value="ECO:0007669"/>
    <property type="project" value="TreeGrafter"/>
</dbReference>
<evidence type="ECO:0000313" key="1">
    <source>
        <dbReference type="EMBL" id="CAI4213303.1"/>
    </source>
</evidence>
<protein>
    <submittedName>
        <fullName evidence="1">Uncharacterized protein</fullName>
    </submittedName>
</protein>
<dbReference type="GO" id="GO:0008137">
    <property type="term" value="F:NADH dehydrogenase (ubiquinone) activity"/>
    <property type="evidence" value="ECO:0007669"/>
    <property type="project" value="TreeGrafter"/>
</dbReference>
<dbReference type="SUPFAM" id="SSF56770">
    <property type="entry name" value="HydA/Nqo6-like"/>
    <property type="match status" value="1"/>
</dbReference>
<dbReference type="Proteomes" id="UP000838763">
    <property type="component" value="Unassembled WGS sequence"/>
</dbReference>
<dbReference type="GO" id="GO:0009060">
    <property type="term" value="P:aerobic respiration"/>
    <property type="evidence" value="ECO:0007669"/>
    <property type="project" value="TreeGrafter"/>
</dbReference>
<dbReference type="GO" id="GO:0045271">
    <property type="term" value="C:respiratory chain complex I"/>
    <property type="evidence" value="ECO:0007669"/>
    <property type="project" value="TreeGrafter"/>
</dbReference>
<dbReference type="PANTHER" id="PTHR11995">
    <property type="entry name" value="NADH DEHYDROGENASE"/>
    <property type="match status" value="1"/>
</dbReference>
<name>A0A9P1GZP9_9PEZI</name>
<dbReference type="PANTHER" id="PTHR11995:SF14">
    <property type="entry name" value="NADH DEHYDROGENASE [UBIQUINONE] IRON-SULFUR PROTEIN 7, MITOCHONDRIAL"/>
    <property type="match status" value="1"/>
</dbReference>
<organism evidence="1 2">
    <name type="scientific">Parascedosporium putredinis</name>
    <dbReference type="NCBI Taxonomy" id="1442378"/>
    <lineage>
        <taxon>Eukaryota</taxon>
        <taxon>Fungi</taxon>
        <taxon>Dikarya</taxon>
        <taxon>Ascomycota</taxon>
        <taxon>Pezizomycotina</taxon>
        <taxon>Sordariomycetes</taxon>
        <taxon>Hypocreomycetidae</taxon>
        <taxon>Microascales</taxon>
        <taxon>Microascaceae</taxon>
        <taxon>Parascedosporium</taxon>
    </lineage>
</organism>
<proteinExistence type="predicted"/>
<gene>
    <name evidence="1" type="ORF">PPNO1_LOCUS3051</name>
</gene>